<organism evidence="2 3">
    <name type="scientific">Pristionchus mayeri</name>
    <dbReference type="NCBI Taxonomy" id="1317129"/>
    <lineage>
        <taxon>Eukaryota</taxon>
        <taxon>Metazoa</taxon>
        <taxon>Ecdysozoa</taxon>
        <taxon>Nematoda</taxon>
        <taxon>Chromadorea</taxon>
        <taxon>Rhabditida</taxon>
        <taxon>Rhabditina</taxon>
        <taxon>Diplogasteromorpha</taxon>
        <taxon>Diplogasteroidea</taxon>
        <taxon>Neodiplogasteridae</taxon>
        <taxon>Pristionchus</taxon>
    </lineage>
</organism>
<keyword evidence="3" id="KW-1185">Reference proteome</keyword>
<sequence>ILVSLLLLPPLISSSITFSVEEPSLHPKGRHRHHHRHRHERDQPVAVGDLPPSKPERFILNCPHVADANNKDVHIEVTWTLDDTVLLKIRDGEQIVHFNRSSFRKKTFDGKHVVRVELTGGRYMFNYDELTGDFMMEINEVQPFDDFGSWQCHITRRRNAESISESTRKSIVAPPGATERRAAAKEKTRMQAEDNLSIWLQTTIAYRNSDHREYPKARIDYGSQGEEYETRTTQKFSAFTRPDQNSVQISRDSTDRRRQTVVFDRSVTKDYRQHSIDYELSMADEENDDFHYEGFSKRARAAAIGSNGGPSAVHPLSLLLIPLIVAVMNNARL</sequence>
<feature type="non-terminal residue" evidence="2">
    <location>
        <position position="1"/>
    </location>
</feature>
<dbReference type="Gene3D" id="2.60.40.10">
    <property type="entry name" value="Immunoglobulins"/>
    <property type="match status" value="1"/>
</dbReference>
<feature type="region of interest" description="Disordered" evidence="1">
    <location>
        <begin position="23"/>
        <end position="51"/>
    </location>
</feature>
<dbReference type="Proteomes" id="UP001328107">
    <property type="component" value="Unassembled WGS sequence"/>
</dbReference>
<evidence type="ECO:0000313" key="2">
    <source>
        <dbReference type="EMBL" id="GMR59571.1"/>
    </source>
</evidence>
<evidence type="ECO:0000313" key="3">
    <source>
        <dbReference type="Proteomes" id="UP001328107"/>
    </source>
</evidence>
<gene>
    <name evidence="2" type="ORF">PMAYCL1PPCAC_29766</name>
</gene>
<dbReference type="EMBL" id="BTRK01000006">
    <property type="protein sequence ID" value="GMR59571.1"/>
    <property type="molecule type" value="Genomic_DNA"/>
</dbReference>
<reference evidence="3" key="1">
    <citation type="submission" date="2022-10" db="EMBL/GenBank/DDBJ databases">
        <title>Genome assembly of Pristionchus species.</title>
        <authorList>
            <person name="Yoshida K."/>
            <person name="Sommer R.J."/>
        </authorList>
    </citation>
    <scope>NUCLEOTIDE SEQUENCE [LARGE SCALE GENOMIC DNA]</scope>
    <source>
        <strain evidence="3">RS5460</strain>
    </source>
</reference>
<comment type="caution">
    <text evidence="2">The sequence shown here is derived from an EMBL/GenBank/DDBJ whole genome shotgun (WGS) entry which is preliminary data.</text>
</comment>
<dbReference type="InterPro" id="IPR013783">
    <property type="entry name" value="Ig-like_fold"/>
</dbReference>
<protein>
    <recommendedName>
        <fullName evidence="4">Ig-like domain-containing protein</fullName>
    </recommendedName>
</protein>
<proteinExistence type="predicted"/>
<name>A0AAN5DA16_9BILA</name>
<evidence type="ECO:0008006" key="4">
    <source>
        <dbReference type="Google" id="ProtNLM"/>
    </source>
</evidence>
<evidence type="ECO:0000256" key="1">
    <source>
        <dbReference type="SAM" id="MobiDB-lite"/>
    </source>
</evidence>
<feature type="compositionally biased region" description="Basic residues" evidence="1">
    <location>
        <begin position="27"/>
        <end position="39"/>
    </location>
</feature>
<accession>A0AAN5DA16</accession>
<dbReference type="AlphaFoldDB" id="A0AAN5DA16"/>